<evidence type="ECO:0000256" key="1">
    <source>
        <dbReference type="SAM" id="MobiDB-lite"/>
    </source>
</evidence>
<accession>A0A0B6YKG5</accession>
<gene>
    <name evidence="2" type="primary">ORF28268</name>
</gene>
<proteinExistence type="predicted"/>
<reference evidence="2" key="1">
    <citation type="submission" date="2014-12" db="EMBL/GenBank/DDBJ databases">
        <title>Insight into the proteome of Arion vulgaris.</title>
        <authorList>
            <person name="Aradska J."/>
            <person name="Bulat T."/>
            <person name="Smidak R."/>
            <person name="Sarate P."/>
            <person name="Gangsoo J."/>
            <person name="Sialana F."/>
            <person name="Bilban M."/>
            <person name="Lubec G."/>
        </authorList>
    </citation>
    <scope>NUCLEOTIDE SEQUENCE</scope>
    <source>
        <tissue evidence="2">Skin</tissue>
    </source>
</reference>
<dbReference type="AlphaFoldDB" id="A0A0B6YKG5"/>
<name>A0A0B6YKG5_9EUPU</name>
<evidence type="ECO:0000313" key="2">
    <source>
        <dbReference type="EMBL" id="CEK56682.1"/>
    </source>
</evidence>
<dbReference type="EMBL" id="HACG01009817">
    <property type="protein sequence ID" value="CEK56682.1"/>
    <property type="molecule type" value="Transcribed_RNA"/>
</dbReference>
<feature type="region of interest" description="Disordered" evidence="1">
    <location>
        <begin position="1"/>
        <end position="39"/>
    </location>
</feature>
<protein>
    <submittedName>
        <fullName evidence="2">Uncharacterized protein</fullName>
    </submittedName>
</protein>
<organism evidence="2">
    <name type="scientific">Arion vulgaris</name>
    <dbReference type="NCBI Taxonomy" id="1028688"/>
    <lineage>
        <taxon>Eukaryota</taxon>
        <taxon>Metazoa</taxon>
        <taxon>Spiralia</taxon>
        <taxon>Lophotrochozoa</taxon>
        <taxon>Mollusca</taxon>
        <taxon>Gastropoda</taxon>
        <taxon>Heterobranchia</taxon>
        <taxon>Euthyneura</taxon>
        <taxon>Panpulmonata</taxon>
        <taxon>Eupulmonata</taxon>
        <taxon>Stylommatophora</taxon>
        <taxon>Helicina</taxon>
        <taxon>Arionoidea</taxon>
        <taxon>Arionidae</taxon>
        <taxon>Arion</taxon>
    </lineage>
</organism>
<sequence>DVHIDEDSDTDMILDQGNASMSDDYSVGGEAGGRGNGDHQSVQVVASSWMPKEPLQMEEIRVVDSDDSPIIP</sequence>
<feature type="non-terminal residue" evidence="2">
    <location>
        <position position="1"/>
    </location>
</feature>
<feature type="compositionally biased region" description="Acidic residues" evidence="1">
    <location>
        <begin position="1"/>
        <end position="12"/>
    </location>
</feature>